<keyword evidence="1" id="KW-1185">Reference proteome</keyword>
<sequence length="82" mass="8932">MTTLKPSIFTTKKGVLVTFSTTPNVLSISLGDGLCCIYTLIGRPNTYDSCAQMHSTGYWNDEHCTLRAAPGIFCMMPSYTTG</sequence>
<reference evidence="2" key="1">
    <citation type="submission" date="2022-11" db="UniProtKB">
        <authorList>
            <consortium name="WormBaseParasite"/>
        </authorList>
    </citation>
    <scope>IDENTIFICATION</scope>
</reference>
<evidence type="ECO:0000313" key="2">
    <source>
        <dbReference type="WBParaSite" id="PEQ_0001225901-mRNA-1"/>
    </source>
</evidence>
<organism evidence="1 2">
    <name type="scientific">Parascaris equorum</name>
    <name type="common">Equine roundworm</name>
    <dbReference type="NCBI Taxonomy" id="6256"/>
    <lineage>
        <taxon>Eukaryota</taxon>
        <taxon>Metazoa</taxon>
        <taxon>Ecdysozoa</taxon>
        <taxon>Nematoda</taxon>
        <taxon>Chromadorea</taxon>
        <taxon>Rhabditida</taxon>
        <taxon>Spirurina</taxon>
        <taxon>Ascaridomorpha</taxon>
        <taxon>Ascaridoidea</taxon>
        <taxon>Ascarididae</taxon>
        <taxon>Parascaris</taxon>
    </lineage>
</organism>
<name>A0A914S519_PAREQ</name>
<protein>
    <submittedName>
        <fullName evidence="2">Uncharacterized protein</fullName>
    </submittedName>
</protein>
<proteinExistence type="predicted"/>
<dbReference type="WBParaSite" id="PEQ_0001225901-mRNA-1">
    <property type="protein sequence ID" value="PEQ_0001225901-mRNA-1"/>
    <property type="gene ID" value="PEQ_0001225901"/>
</dbReference>
<dbReference type="AlphaFoldDB" id="A0A914S519"/>
<evidence type="ECO:0000313" key="1">
    <source>
        <dbReference type="Proteomes" id="UP000887564"/>
    </source>
</evidence>
<dbReference type="Proteomes" id="UP000887564">
    <property type="component" value="Unplaced"/>
</dbReference>
<dbReference type="InterPro" id="IPR016187">
    <property type="entry name" value="CTDL_fold"/>
</dbReference>
<dbReference type="SUPFAM" id="SSF56436">
    <property type="entry name" value="C-type lectin-like"/>
    <property type="match status" value="1"/>
</dbReference>
<accession>A0A914S519</accession>